<reference evidence="1" key="1">
    <citation type="journal article" date="2019" name="bioRxiv">
        <title>The Genome of the Zebra Mussel, Dreissena polymorpha: A Resource for Invasive Species Research.</title>
        <authorList>
            <person name="McCartney M.A."/>
            <person name="Auch B."/>
            <person name="Kono T."/>
            <person name="Mallez S."/>
            <person name="Zhang Y."/>
            <person name="Obille A."/>
            <person name="Becker A."/>
            <person name="Abrahante J.E."/>
            <person name="Garbe J."/>
            <person name="Badalamenti J.P."/>
            <person name="Herman A."/>
            <person name="Mangelson H."/>
            <person name="Liachko I."/>
            <person name="Sullivan S."/>
            <person name="Sone E.D."/>
            <person name="Koren S."/>
            <person name="Silverstein K.A.T."/>
            <person name="Beckman K.B."/>
            <person name="Gohl D.M."/>
        </authorList>
    </citation>
    <scope>NUCLEOTIDE SEQUENCE</scope>
    <source>
        <strain evidence="1">Duluth1</strain>
        <tissue evidence="1">Whole animal</tissue>
    </source>
</reference>
<accession>A0A9D4BN37</accession>
<protein>
    <submittedName>
        <fullName evidence="1">Uncharacterized protein</fullName>
    </submittedName>
</protein>
<comment type="caution">
    <text evidence="1">The sequence shown here is derived from an EMBL/GenBank/DDBJ whole genome shotgun (WGS) entry which is preliminary data.</text>
</comment>
<sequence length="50" mass="5842">MHSTLFLQSKTRMYLFHHLSMPGGLCIQLLLHPSSRCLSRQLPRGCLFWV</sequence>
<gene>
    <name evidence="1" type="ORF">DPMN_076072</name>
</gene>
<keyword evidence="2" id="KW-1185">Reference proteome</keyword>
<dbReference type="EMBL" id="JAIWYP010000015">
    <property type="protein sequence ID" value="KAH3701088.1"/>
    <property type="molecule type" value="Genomic_DNA"/>
</dbReference>
<organism evidence="1 2">
    <name type="scientific">Dreissena polymorpha</name>
    <name type="common">Zebra mussel</name>
    <name type="synonym">Mytilus polymorpha</name>
    <dbReference type="NCBI Taxonomy" id="45954"/>
    <lineage>
        <taxon>Eukaryota</taxon>
        <taxon>Metazoa</taxon>
        <taxon>Spiralia</taxon>
        <taxon>Lophotrochozoa</taxon>
        <taxon>Mollusca</taxon>
        <taxon>Bivalvia</taxon>
        <taxon>Autobranchia</taxon>
        <taxon>Heteroconchia</taxon>
        <taxon>Euheterodonta</taxon>
        <taxon>Imparidentia</taxon>
        <taxon>Neoheterodontei</taxon>
        <taxon>Myida</taxon>
        <taxon>Dreissenoidea</taxon>
        <taxon>Dreissenidae</taxon>
        <taxon>Dreissena</taxon>
    </lineage>
</organism>
<dbReference type="Proteomes" id="UP000828390">
    <property type="component" value="Unassembled WGS sequence"/>
</dbReference>
<dbReference type="AlphaFoldDB" id="A0A9D4BN37"/>
<reference evidence="1" key="2">
    <citation type="submission" date="2020-11" db="EMBL/GenBank/DDBJ databases">
        <authorList>
            <person name="McCartney M.A."/>
            <person name="Auch B."/>
            <person name="Kono T."/>
            <person name="Mallez S."/>
            <person name="Becker A."/>
            <person name="Gohl D.M."/>
            <person name="Silverstein K.A.T."/>
            <person name="Koren S."/>
            <person name="Bechman K.B."/>
            <person name="Herman A."/>
            <person name="Abrahante J.E."/>
            <person name="Garbe J."/>
        </authorList>
    </citation>
    <scope>NUCLEOTIDE SEQUENCE</scope>
    <source>
        <strain evidence="1">Duluth1</strain>
        <tissue evidence="1">Whole animal</tissue>
    </source>
</reference>
<evidence type="ECO:0000313" key="1">
    <source>
        <dbReference type="EMBL" id="KAH3701088.1"/>
    </source>
</evidence>
<evidence type="ECO:0000313" key="2">
    <source>
        <dbReference type="Proteomes" id="UP000828390"/>
    </source>
</evidence>
<name>A0A9D4BN37_DREPO</name>
<proteinExistence type="predicted"/>